<feature type="domain" description="Phosphoribosyltransferase" evidence="9">
    <location>
        <begin position="143"/>
        <end position="259"/>
    </location>
</feature>
<accession>A0ABR1G453</accession>
<dbReference type="InterPro" id="IPR029057">
    <property type="entry name" value="PRTase-like"/>
</dbReference>
<dbReference type="Proteomes" id="UP001363151">
    <property type="component" value="Unassembled WGS sequence"/>
</dbReference>
<protein>
    <recommendedName>
        <fullName evidence="5">orotate phosphoribosyltransferase</fullName>
        <ecNumber evidence="5">2.4.2.10</ecNumber>
    </recommendedName>
</protein>
<evidence type="ECO:0000313" key="10">
    <source>
        <dbReference type="EMBL" id="KAK7247824.1"/>
    </source>
</evidence>
<dbReference type="PANTHER" id="PTHR46683:SF1">
    <property type="entry name" value="OROTATE PHOSPHORIBOSYLTRANSFERASE 1-RELATED"/>
    <property type="match status" value="1"/>
</dbReference>
<dbReference type="NCBIfam" id="TIGR00336">
    <property type="entry name" value="pyrE"/>
    <property type="match status" value="1"/>
</dbReference>
<keyword evidence="11" id="KW-1185">Reference proteome</keyword>
<sequence length="330" mass="33571">MIARPKISRNERETTEIGAFEVGNFAPFCCPGVGAQGASASDVVAAALAGNAAPSRASLRLVVPVSRAVANAPDPRAKAAELRDEINAAVECALAQPPPASIAPHQRAFIDCVLDTGALKFGAFTLKSGRASPYFFNAGKVCDGPNVLSLFEAYAAAIVASGLDFDVIFGPAYKGIPLCAGVAAALAGRGVIAQFAYNRKEAKDHGEGGTLVGADVAGKKVLLVDDVISAGTAVREATGILKQAGAILVAVCVAVDREEVTGGAAPPEPGAPRVSAVAAVQRDLGVPVVPIVTLTDLLAYLDAAKGGDAETAKHADAVRDYRAVYGARRS</sequence>
<evidence type="ECO:0000256" key="5">
    <source>
        <dbReference type="ARBA" id="ARBA00011971"/>
    </source>
</evidence>
<evidence type="ECO:0000259" key="9">
    <source>
        <dbReference type="Pfam" id="PF00156"/>
    </source>
</evidence>
<dbReference type="EC" id="2.4.2.10" evidence="5"/>
<evidence type="ECO:0000256" key="2">
    <source>
        <dbReference type="ARBA" id="ARBA00004889"/>
    </source>
</evidence>
<evidence type="ECO:0000256" key="1">
    <source>
        <dbReference type="ARBA" id="ARBA00003769"/>
    </source>
</evidence>
<evidence type="ECO:0000256" key="6">
    <source>
        <dbReference type="ARBA" id="ARBA00022676"/>
    </source>
</evidence>
<comment type="pathway">
    <text evidence="2">Pyrimidine metabolism; UMP biosynthesis via de novo pathway; UMP from orotate: step 1/2.</text>
</comment>
<keyword evidence="7" id="KW-0808">Transferase</keyword>
<dbReference type="EMBL" id="JBBJCI010000126">
    <property type="protein sequence ID" value="KAK7247824.1"/>
    <property type="molecule type" value="Genomic_DNA"/>
</dbReference>
<dbReference type="HAMAP" id="MF_01208">
    <property type="entry name" value="PyrE"/>
    <property type="match status" value="1"/>
</dbReference>
<reference evidence="10 11" key="1">
    <citation type="submission" date="2024-03" db="EMBL/GenBank/DDBJ databases">
        <title>Aureococcus anophagefferens CCMP1851 and Kratosvirus quantuckense: Draft genome of a second virus-susceptible host strain in the model system.</title>
        <authorList>
            <person name="Chase E."/>
            <person name="Truchon A.R."/>
            <person name="Schepens W."/>
            <person name="Wilhelm S.W."/>
        </authorList>
    </citation>
    <scope>NUCLEOTIDE SEQUENCE [LARGE SCALE GENOMIC DNA]</scope>
    <source>
        <strain evidence="10 11">CCMP1851</strain>
    </source>
</reference>
<name>A0ABR1G453_AURAN</name>
<evidence type="ECO:0000256" key="7">
    <source>
        <dbReference type="ARBA" id="ARBA00022679"/>
    </source>
</evidence>
<dbReference type="InterPro" id="IPR011060">
    <property type="entry name" value="RibuloseP-bd_barrel"/>
</dbReference>
<gene>
    <name evidence="10" type="primary">URA5</name>
    <name evidence="10" type="ORF">SO694_00121065</name>
</gene>
<comment type="caution">
    <text evidence="10">The sequence shown here is derived from an EMBL/GenBank/DDBJ whole genome shotgun (WGS) entry which is preliminary data.</text>
</comment>
<evidence type="ECO:0000313" key="11">
    <source>
        <dbReference type="Proteomes" id="UP001363151"/>
    </source>
</evidence>
<dbReference type="SUPFAM" id="SSF53271">
    <property type="entry name" value="PRTase-like"/>
    <property type="match status" value="1"/>
</dbReference>
<dbReference type="InterPro" id="IPR023031">
    <property type="entry name" value="OPRT"/>
</dbReference>
<evidence type="ECO:0000256" key="8">
    <source>
        <dbReference type="ARBA" id="ARBA00022975"/>
    </source>
</evidence>
<dbReference type="InterPro" id="IPR000836">
    <property type="entry name" value="PRTase_dom"/>
</dbReference>
<keyword evidence="8" id="KW-0665">Pyrimidine biosynthesis</keyword>
<dbReference type="InterPro" id="IPR004467">
    <property type="entry name" value="Or_phspho_trans_dom"/>
</dbReference>
<dbReference type="Gene3D" id="3.40.50.2020">
    <property type="match status" value="1"/>
</dbReference>
<evidence type="ECO:0000256" key="3">
    <source>
        <dbReference type="ARBA" id="ARBA00006340"/>
    </source>
</evidence>
<keyword evidence="6" id="KW-0328">Glycosyltransferase</keyword>
<organism evidence="10 11">
    <name type="scientific">Aureococcus anophagefferens</name>
    <name type="common">Harmful bloom alga</name>
    <dbReference type="NCBI Taxonomy" id="44056"/>
    <lineage>
        <taxon>Eukaryota</taxon>
        <taxon>Sar</taxon>
        <taxon>Stramenopiles</taxon>
        <taxon>Ochrophyta</taxon>
        <taxon>Pelagophyceae</taxon>
        <taxon>Pelagomonadales</taxon>
        <taxon>Pelagomonadaceae</taxon>
        <taxon>Aureococcus</taxon>
    </lineage>
</organism>
<comment type="subunit">
    <text evidence="4">Homodimer.</text>
</comment>
<dbReference type="InterPro" id="IPR013785">
    <property type="entry name" value="Aldolase_TIM"/>
</dbReference>
<comment type="function">
    <text evidence="1">Catalyzes the transfer of a ribosyl phosphate group from 5-phosphoribose 1-diphosphate to orotate, leading to the formation of orotidine monophosphate (OMP).</text>
</comment>
<evidence type="ECO:0000256" key="4">
    <source>
        <dbReference type="ARBA" id="ARBA00011738"/>
    </source>
</evidence>
<dbReference type="CDD" id="cd06223">
    <property type="entry name" value="PRTases_typeI"/>
    <property type="match status" value="1"/>
</dbReference>
<dbReference type="Gene3D" id="3.20.20.70">
    <property type="entry name" value="Aldolase class I"/>
    <property type="match status" value="1"/>
</dbReference>
<dbReference type="Pfam" id="PF00156">
    <property type="entry name" value="Pribosyltran"/>
    <property type="match status" value="1"/>
</dbReference>
<proteinExistence type="inferred from homology"/>
<dbReference type="PANTHER" id="PTHR46683">
    <property type="entry name" value="OROTATE PHOSPHORIBOSYLTRANSFERASE 1-RELATED"/>
    <property type="match status" value="1"/>
</dbReference>
<dbReference type="SUPFAM" id="SSF51366">
    <property type="entry name" value="Ribulose-phoshate binding barrel"/>
    <property type="match status" value="1"/>
</dbReference>
<comment type="similarity">
    <text evidence="3">Belongs to the purine/pyrimidine phosphoribosyltransferase family. PyrE subfamily.</text>
</comment>